<dbReference type="PANTHER" id="PTHR44858:SF1">
    <property type="entry name" value="UDP-N-ACETYLGLUCOSAMINE--PEPTIDE N-ACETYLGLUCOSAMINYLTRANSFERASE SPINDLY-RELATED"/>
    <property type="match status" value="1"/>
</dbReference>
<sequence>MFMAAATTDRVSLLLQQKRPDLAEQEARRLLREAPNDAWTHTLLALALLQQHLPAEAKTSAEVALALDPLQAQAHYCLGMSLLAQQQSKLARQALRSALALIPFEPAYHAALGWTYFGEARWHLALASAEAGLSLDPTHPDCLNLRLRASSWVNQSAEGFADIQRAALRAAPNSELTHTNLGYTYLESGNFRQARHHLQEALRLNPTCSMSFRGLRKAHLGRFWLYRAAAWLSRLITPGLIRMVNQPVLWGIVSRLIYLSLWALTGWLVYRFAAQDALESVGTASAILIGVALLFPLMRLWMLTLLRLDPKARLLLTPTETVFSNVLLGVTVVVIVLTGAALLPTNGFTALPLMLFGLTVPVGGSRLLPAGSYHRASRWVAIAFAALGLYAMYCAAVNQSSIWETVYGYLLCLYLLVFTMGDWPE</sequence>
<evidence type="ECO:0000256" key="2">
    <source>
        <dbReference type="ARBA" id="ARBA00022803"/>
    </source>
</evidence>
<gene>
    <name evidence="5" type="ORF">GCM10023186_02190</name>
</gene>
<dbReference type="InterPro" id="IPR050498">
    <property type="entry name" value="Ycf3"/>
</dbReference>
<dbReference type="Pfam" id="PF13432">
    <property type="entry name" value="TPR_16"/>
    <property type="match status" value="1"/>
</dbReference>
<dbReference type="EMBL" id="BAABHA010000001">
    <property type="protein sequence ID" value="GAA4372547.1"/>
    <property type="molecule type" value="Genomic_DNA"/>
</dbReference>
<evidence type="ECO:0000256" key="3">
    <source>
        <dbReference type="PROSITE-ProRule" id="PRU00339"/>
    </source>
</evidence>
<accession>A0ABP8ITP2</accession>
<dbReference type="Pfam" id="PF00515">
    <property type="entry name" value="TPR_1"/>
    <property type="match status" value="1"/>
</dbReference>
<evidence type="ECO:0000313" key="5">
    <source>
        <dbReference type="EMBL" id="GAA4372547.1"/>
    </source>
</evidence>
<evidence type="ECO:0008006" key="7">
    <source>
        <dbReference type="Google" id="ProtNLM"/>
    </source>
</evidence>
<evidence type="ECO:0000313" key="6">
    <source>
        <dbReference type="Proteomes" id="UP001500454"/>
    </source>
</evidence>
<organism evidence="5 6">
    <name type="scientific">Hymenobacter koreensis</name>
    <dbReference type="NCBI Taxonomy" id="1084523"/>
    <lineage>
        <taxon>Bacteria</taxon>
        <taxon>Pseudomonadati</taxon>
        <taxon>Bacteroidota</taxon>
        <taxon>Cytophagia</taxon>
        <taxon>Cytophagales</taxon>
        <taxon>Hymenobacteraceae</taxon>
        <taxon>Hymenobacter</taxon>
    </lineage>
</organism>
<dbReference type="InterPro" id="IPR019734">
    <property type="entry name" value="TPR_rpt"/>
</dbReference>
<dbReference type="Proteomes" id="UP001500454">
    <property type="component" value="Unassembled WGS sequence"/>
</dbReference>
<dbReference type="Gene3D" id="1.25.40.10">
    <property type="entry name" value="Tetratricopeptide repeat domain"/>
    <property type="match status" value="2"/>
</dbReference>
<feature type="transmembrane region" description="Helical" evidence="4">
    <location>
        <begin position="406"/>
        <end position="423"/>
    </location>
</feature>
<comment type="caution">
    <text evidence="5">The sequence shown here is derived from an EMBL/GenBank/DDBJ whole genome shotgun (WGS) entry which is preliminary data.</text>
</comment>
<dbReference type="PANTHER" id="PTHR44858">
    <property type="entry name" value="TETRATRICOPEPTIDE REPEAT PROTEIN 6"/>
    <property type="match status" value="1"/>
</dbReference>
<keyword evidence="4" id="KW-0472">Membrane</keyword>
<keyword evidence="4" id="KW-0812">Transmembrane</keyword>
<feature type="transmembrane region" description="Helical" evidence="4">
    <location>
        <begin position="282"/>
        <end position="301"/>
    </location>
</feature>
<dbReference type="PROSITE" id="PS50005">
    <property type="entry name" value="TPR"/>
    <property type="match status" value="1"/>
</dbReference>
<proteinExistence type="predicted"/>
<reference evidence="6" key="1">
    <citation type="journal article" date="2019" name="Int. J. Syst. Evol. Microbiol.">
        <title>The Global Catalogue of Microorganisms (GCM) 10K type strain sequencing project: providing services to taxonomists for standard genome sequencing and annotation.</title>
        <authorList>
            <consortium name="The Broad Institute Genomics Platform"/>
            <consortium name="The Broad Institute Genome Sequencing Center for Infectious Disease"/>
            <person name="Wu L."/>
            <person name="Ma J."/>
        </authorList>
    </citation>
    <scope>NUCLEOTIDE SEQUENCE [LARGE SCALE GENOMIC DNA]</scope>
    <source>
        <strain evidence="6">JCM 17924</strain>
    </source>
</reference>
<keyword evidence="2 3" id="KW-0802">TPR repeat</keyword>
<protein>
    <recommendedName>
        <fullName evidence="7">Tetratricopeptide repeat protein</fullName>
    </recommendedName>
</protein>
<evidence type="ECO:0000256" key="4">
    <source>
        <dbReference type="SAM" id="Phobius"/>
    </source>
</evidence>
<feature type="transmembrane region" description="Helical" evidence="4">
    <location>
        <begin position="322"/>
        <end position="343"/>
    </location>
</feature>
<dbReference type="SUPFAM" id="SSF48452">
    <property type="entry name" value="TPR-like"/>
    <property type="match status" value="1"/>
</dbReference>
<feature type="repeat" description="TPR" evidence="3">
    <location>
        <begin position="175"/>
        <end position="208"/>
    </location>
</feature>
<keyword evidence="6" id="KW-1185">Reference proteome</keyword>
<dbReference type="SMART" id="SM00028">
    <property type="entry name" value="TPR"/>
    <property type="match status" value="4"/>
</dbReference>
<evidence type="ECO:0000256" key="1">
    <source>
        <dbReference type="ARBA" id="ARBA00022737"/>
    </source>
</evidence>
<keyword evidence="1" id="KW-0677">Repeat</keyword>
<dbReference type="InterPro" id="IPR011990">
    <property type="entry name" value="TPR-like_helical_dom_sf"/>
</dbReference>
<dbReference type="PROSITE" id="PS50293">
    <property type="entry name" value="TPR_REGION"/>
    <property type="match status" value="1"/>
</dbReference>
<keyword evidence="4" id="KW-1133">Transmembrane helix</keyword>
<feature type="transmembrane region" description="Helical" evidence="4">
    <location>
        <begin position="380"/>
        <end position="400"/>
    </location>
</feature>
<feature type="transmembrane region" description="Helical" evidence="4">
    <location>
        <begin position="248"/>
        <end position="270"/>
    </location>
</feature>
<name>A0ABP8ITP2_9BACT</name>